<evidence type="ECO:0000256" key="4">
    <source>
        <dbReference type="SAM" id="SignalP"/>
    </source>
</evidence>
<organism evidence="5 6">
    <name type="scientific">Pararoseomonas baculiformis</name>
    <dbReference type="NCBI Taxonomy" id="2820812"/>
    <lineage>
        <taxon>Bacteria</taxon>
        <taxon>Pseudomonadati</taxon>
        <taxon>Pseudomonadota</taxon>
        <taxon>Alphaproteobacteria</taxon>
        <taxon>Acetobacterales</taxon>
        <taxon>Acetobacteraceae</taxon>
        <taxon>Pararoseomonas</taxon>
    </lineage>
</organism>
<dbReference type="PANTHER" id="PTHR35841:SF1">
    <property type="entry name" value="PHOSPHONATES-BINDING PERIPLASMIC PROTEIN"/>
    <property type="match status" value="1"/>
</dbReference>
<dbReference type="RefSeq" id="WP_209377447.1">
    <property type="nucleotide sequence ID" value="NZ_JAGIZB010000001.1"/>
</dbReference>
<accession>A0ABS4A894</accession>
<feature type="region of interest" description="Disordered" evidence="3">
    <location>
        <begin position="330"/>
        <end position="370"/>
    </location>
</feature>
<evidence type="ECO:0000256" key="1">
    <source>
        <dbReference type="ARBA" id="ARBA00007162"/>
    </source>
</evidence>
<name>A0ABS4A894_9PROT</name>
<gene>
    <name evidence="5" type="primary">phnD</name>
    <name evidence="5" type="ORF">J8J14_00390</name>
</gene>
<dbReference type="PANTHER" id="PTHR35841">
    <property type="entry name" value="PHOSPHONATES-BINDING PERIPLASMIC PROTEIN"/>
    <property type="match status" value="1"/>
</dbReference>
<feature type="compositionally biased region" description="Low complexity" evidence="3">
    <location>
        <begin position="356"/>
        <end position="370"/>
    </location>
</feature>
<dbReference type="EMBL" id="JAGIZB010000001">
    <property type="protein sequence ID" value="MBP0443221.1"/>
    <property type="molecule type" value="Genomic_DNA"/>
</dbReference>
<keyword evidence="2 4" id="KW-0732">Signal</keyword>
<dbReference type="SUPFAM" id="SSF53850">
    <property type="entry name" value="Periplasmic binding protein-like II"/>
    <property type="match status" value="1"/>
</dbReference>
<evidence type="ECO:0000256" key="3">
    <source>
        <dbReference type="SAM" id="MobiDB-lite"/>
    </source>
</evidence>
<comment type="caution">
    <text evidence="5">The sequence shown here is derived from an EMBL/GenBank/DDBJ whole genome shotgun (WGS) entry which is preliminary data.</text>
</comment>
<proteinExistence type="inferred from homology"/>
<dbReference type="InterPro" id="IPR005770">
    <property type="entry name" value="PhnD"/>
</dbReference>
<feature type="signal peptide" evidence="4">
    <location>
        <begin position="1"/>
        <end position="23"/>
    </location>
</feature>
<dbReference type="Proteomes" id="UP000681594">
    <property type="component" value="Unassembled WGS sequence"/>
</dbReference>
<reference evidence="5 6" key="1">
    <citation type="submission" date="2021-03" db="EMBL/GenBank/DDBJ databases">
        <authorList>
            <person name="So Y."/>
        </authorList>
    </citation>
    <scope>NUCLEOTIDE SEQUENCE [LARGE SCALE GENOMIC DNA]</scope>
    <source>
        <strain evidence="5 6">SSH11</strain>
    </source>
</reference>
<evidence type="ECO:0000256" key="2">
    <source>
        <dbReference type="ARBA" id="ARBA00022729"/>
    </source>
</evidence>
<feature type="chain" id="PRO_5047526560" evidence="4">
    <location>
        <begin position="24"/>
        <end position="370"/>
    </location>
</feature>
<dbReference type="Pfam" id="PF12974">
    <property type="entry name" value="Phosphonate-bd"/>
    <property type="match status" value="1"/>
</dbReference>
<comment type="similarity">
    <text evidence="1">Belongs to the phosphate/phosphite/phosphonate binding protein family.</text>
</comment>
<dbReference type="Gene3D" id="3.40.190.10">
    <property type="entry name" value="Periplasmic binding protein-like II"/>
    <property type="match status" value="2"/>
</dbReference>
<evidence type="ECO:0000313" key="6">
    <source>
        <dbReference type="Proteomes" id="UP000681594"/>
    </source>
</evidence>
<protein>
    <submittedName>
        <fullName evidence="5">Phosphate/phosphite/phosphonate ABC transporter substrate-binding protein</fullName>
    </submittedName>
</protein>
<evidence type="ECO:0000313" key="5">
    <source>
        <dbReference type="EMBL" id="MBP0443221.1"/>
    </source>
</evidence>
<sequence>MRNLLLATIPAGLIALAALPAAAQQAQGGCFRGQLDEAYCDSDRNLVADTPQDASRLRDPSTLVFAYTPVEDPALYASQFRPFIDHLTRCTGKRTVYFQVTSNAAQVEAMRSGRLHIAGFSTGPTAFAVNLAGAVPFAVKGGPEGFESYRVVLLVRADSDIRSLADLKGKRVAHTSATSNSGNLAPRAFFPGMGLKPDEDYRVLYSGGHDRSVMGVNAGDYDAAPVASDVYSRMVARGQVKGENFRVIWQSDPFPTSSFAYAHDLRPELQEKIRQCFMEYRFPEQMARDLGGNDRFWPATYAEQWAPVRAVADAVNAPYSRAAFDAESRRELEAEARRNAARAAQQTQSGGVHNVPQAGGSAAPAPARQP</sequence>
<keyword evidence="6" id="KW-1185">Reference proteome</keyword>
<dbReference type="NCBIfam" id="TIGR01098">
    <property type="entry name" value="3A0109s03R"/>
    <property type="match status" value="1"/>
</dbReference>